<dbReference type="Pfam" id="PF00752">
    <property type="entry name" value="XPG_N"/>
    <property type="match status" value="1"/>
</dbReference>
<feature type="compositionally biased region" description="Basic and acidic residues" evidence="7">
    <location>
        <begin position="412"/>
        <end position="423"/>
    </location>
</feature>
<feature type="region of interest" description="Disordered" evidence="7">
    <location>
        <begin position="580"/>
        <end position="628"/>
    </location>
</feature>
<reference evidence="10 11" key="1">
    <citation type="submission" date="2020-11" db="EMBL/GenBank/DDBJ databases">
        <title>Kefir isolates.</title>
        <authorList>
            <person name="Marcisauskas S."/>
            <person name="Kim Y."/>
            <person name="Blasche S."/>
        </authorList>
    </citation>
    <scope>NUCLEOTIDE SEQUENCE [LARGE SCALE GENOMIC DNA]</scope>
    <source>
        <strain evidence="10 11">KR</strain>
    </source>
</reference>
<comment type="caution">
    <text evidence="10">The sequence shown here is derived from an EMBL/GenBank/DDBJ whole genome shotgun (WGS) entry which is preliminary data.</text>
</comment>
<feature type="domain" description="XPG N-terminal" evidence="9">
    <location>
        <begin position="48"/>
        <end position="155"/>
    </location>
</feature>
<evidence type="ECO:0000313" key="11">
    <source>
        <dbReference type="Proteomes" id="UP000777482"/>
    </source>
</evidence>
<feature type="region of interest" description="Disordered" evidence="7">
    <location>
        <begin position="253"/>
        <end position="500"/>
    </location>
</feature>
<dbReference type="SMART" id="SM00485">
    <property type="entry name" value="XPGN"/>
    <property type="match status" value="1"/>
</dbReference>
<evidence type="ECO:0000256" key="3">
    <source>
        <dbReference type="ARBA" id="ARBA00022723"/>
    </source>
</evidence>
<dbReference type="AlphaFoldDB" id="A0A9P6VXZ9"/>
<evidence type="ECO:0000256" key="2">
    <source>
        <dbReference type="ARBA" id="ARBA00022722"/>
    </source>
</evidence>
<keyword evidence="4" id="KW-0378">Hydrolase</keyword>
<proteinExistence type="predicted"/>
<dbReference type="GO" id="GO:0006281">
    <property type="term" value="P:DNA repair"/>
    <property type="evidence" value="ECO:0007669"/>
    <property type="project" value="UniProtKB-ARBA"/>
</dbReference>
<dbReference type="Gene3D" id="3.40.50.1010">
    <property type="entry name" value="5'-nuclease"/>
    <property type="match status" value="2"/>
</dbReference>
<keyword evidence="3" id="KW-0479">Metal-binding</keyword>
<evidence type="ECO:0000259" key="8">
    <source>
        <dbReference type="SMART" id="SM00484"/>
    </source>
</evidence>
<evidence type="ECO:0008006" key="12">
    <source>
        <dbReference type="Google" id="ProtNLM"/>
    </source>
</evidence>
<dbReference type="InterPro" id="IPR006085">
    <property type="entry name" value="XPG_DNA_repair_N"/>
</dbReference>
<comment type="cofactor">
    <cofactor evidence="1">
        <name>Mg(2+)</name>
        <dbReference type="ChEBI" id="CHEBI:18420"/>
    </cofactor>
</comment>
<dbReference type="Pfam" id="PF00867">
    <property type="entry name" value="XPG_I"/>
    <property type="match status" value="1"/>
</dbReference>
<feature type="coiled-coil region" evidence="6">
    <location>
        <begin position="140"/>
        <end position="167"/>
    </location>
</feature>
<dbReference type="GO" id="GO:0004518">
    <property type="term" value="F:nuclease activity"/>
    <property type="evidence" value="ECO:0007669"/>
    <property type="project" value="UniProtKB-KW"/>
</dbReference>
<evidence type="ECO:0000256" key="6">
    <source>
        <dbReference type="SAM" id="Coils"/>
    </source>
</evidence>
<gene>
    <name evidence="10" type="ORF">C6P46_006741</name>
</gene>
<evidence type="ECO:0000256" key="1">
    <source>
        <dbReference type="ARBA" id="ARBA00001946"/>
    </source>
</evidence>
<accession>A0A9P6VXZ9</accession>
<sequence>MTEGGAFTSQVLTVTLYASLGSLGGYCCYQLVLPSLCRSFLALRETLFGCVAKRYAPESITTYASIRDFRGKTLAIDANLLTTKFHFANPYPLTEGDTTALDDELAGHRHARAWYYFLRRLKQNDINPIVVFDGATRLDAKARENERRRLAREVQRLRGEAELIRGERLRTIRAVLAGVDHHERDEFVESFRDKAREILDEQRAARSHRDQQDATARVGAVETELAKLDADRKRVRELIEAFERVVQAERVDSLTSIPAPPSASPSAVSSAEQEPSSSEADETSAQSCSSQKVTAPSQLTSPDADISVDETAGVAAAPDLRSEEKTRTPPLGPDQIPHPPVETVSEAFVSDRGPPPLETTPVLRDSASPPAASEPLSPPKPETETEPEPAPAVPSASTPLGSESIAATPERGSADLDIREGEAVARTAVPGVVEEEEATPPSLDGEVDRISQTAEAPSTELGIEGPSLSQHTVPDQPLAQEPATQPGPPPPPPPATSSPAQTLASLFEAHLADATNPIYSRNQIDVFRREALFFSSLVRLATTTTTTTTTTGPAEVSSMDANVDASSTAIERMLNVTESQGEMAAGTAQPEVSREKEQDQEQVVPTENAPSSSDSMEQPPPPTTASYEDDLHPIIERSSELQQSHDQRSKGISAAAFREVRTLIEALGVPWLQPTPDHPHEAEGVCAALQQHGLADLVISEDTDVVVYGAPVLRNITLADQPKVPMNVLDPVKLREALGMSKAEFVDLAILLGTDFTERIKGLGPVSALKAVRKYRSIENVLVAVSDRFRLNETFTAAYLATAQTARDIFLNLPPLPGADPLSPATSDRPALIIEDDVDLEAAALSGVAEPTTYFGTLQPTEPSPILPLLLAKYRVRNVSPSLEYDGFLDDDDDIGSTLVEEMDDVEFDWGDLDELDVNLVAGTGTLDDVVENGDCAEDSTLPERDVVATTSTPPPVFPSLDTTFERLYL</sequence>
<dbReference type="SMART" id="SM00279">
    <property type="entry name" value="HhH2"/>
    <property type="match status" value="1"/>
</dbReference>
<dbReference type="InterPro" id="IPR006086">
    <property type="entry name" value="XPG-I_dom"/>
</dbReference>
<evidence type="ECO:0000259" key="9">
    <source>
        <dbReference type="SMART" id="SM00485"/>
    </source>
</evidence>
<evidence type="ECO:0000256" key="7">
    <source>
        <dbReference type="SAM" id="MobiDB-lite"/>
    </source>
</evidence>
<dbReference type="InterPro" id="IPR029060">
    <property type="entry name" value="PIN-like_dom_sf"/>
</dbReference>
<feature type="compositionally biased region" description="Low complexity" evidence="7">
    <location>
        <begin position="264"/>
        <end position="278"/>
    </location>
</feature>
<dbReference type="InterPro" id="IPR036279">
    <property type="entry name" value="5-3_exonuclease_C_sf"/>
</dbReference>
<dbReference type="InterPro" id="IPR008918">
    <property type="entry name" value="HhH2"/>
</dbReference>
<organism evidence="10 11">
    <name type="scientific">Rhodotorula mucilaginosa</name>
    <name type="common">Yeast</name>
    <name type="synonym">Rhodotorula rubra</name>
    <dbReference type="NCBI Taxonomy" id="5537"/>
    <lineage>
        <taxon>Eukaryota</taxon>
        <taxon>Fungi</taxon>
        <taxon>Dikarya</taxon>
        <taxon>Basidiomycota</taxon>
        <taxon>Pucciniomycotina</taxon>
        <taxon>Microbotryomycetes</taxon>
        <taxon>Sporidiobolales</taxon>
        <taxon>Sporidiobolaceae</taxon>
        <taxon>Rhodotorula</taxon>
    </lineage>
</organism>
<dbReference type="PRINTS" id="PR00853">
    <property type="entry name" value="XPGRADSUPER"/>
</dbReference>
<dbReference type="GO" id="GO:0046872">
    <property type="term" value="F:metal ion binding"/>
    <property type="evidence" value="ECO:0007669"/>
    <property type="project" value="UniProtKB-KW"/>
</dbReference>
<keyword evidence="5" id="KW-0460">Magnesium</keyword>
<keyword evidence="2" id="KW-0540">Nuclease</keyword>
<evidence type="ECO:0000256" key="5">
    <source>
        <dbReference type="ARBA" id="ARBA00022842"/>
    </source>
</evidence>
<feature type="compositionally biased region" description="Polar residues" evidence="7">
    <location>
        <begin position="601"/>
        <end position="616"/>
    </location>
</feature>
<feature type="compositionally biased region" description="Low complexity" evidence="7">
    <location>
        <begin position="366"/>
        <end position="375"/>
    </location>
</feature>
<protein>
    <recommendedName>
        <fullName evidence="12">PIN domain-like protein</fullName>
    </recommendedName>
</protein>
<dbReference type="Gene3D" id="1.10.150.20">
    <property type="entry name" value="5' to 3' exonuclease, C-terminal subdomain"/>
    <property type="match status" value="1"/>
</dbReference>
<dbReference type="OrthoDB" id="31113at2759"/>
<feature type="compositionally biased region" description="Pro residues" evidence="7">
    <location>
        <begin position="330"/>
        <end position="340"/>
    </location>
</feature>
<feature type="domain" description="XPG-I" evidence="8">
    <location>
        <begin position="665"/>
        <end position="740"/>
    </location>
</feature>
<evidence type="ECO:0000256" key="4">
    <source>
        <dbReference type="ARBA" id="ARBA00022801"/>
    </source>
</evidence>
<dbReference type="GO" id="GO:0016787">
    <property type="term" value="F:hydrolase activity"/>
    <property type="evidence" value="ECO:0007669"/>
    <property type="project" value="UniProtKB-KW"/>
</dbReference>
<keyword evidence="6" id="KW-0175">Coiled coil</keyword>
<dbReference type="GO" id="GO:0003677">
    <property type="term" value="F:DNA binding"/>
    <property type="evidence" value="ECO:0007669"/>
    <property type="project" value="InterPro"/>
</dbReference>
<dbReference type="PANTHER" id="PTHR11081">
    <property type="entry name" value="FLAP ENDONUCLEASE FAMILY MEMBER"/>
    <property type="match status" value="1"/>
</dbReference>
<dbReference type="SUPFAM" id="SSF47807">
    <property type="entry name" value="5' to 3' exonuclease, C-terminal subdomain"/>
    <property type="match status" value="1"/>
</dbReference>
<dbReference type="Proteomes" id="UP000777482">
    <property type="component" value="Unassembled WGS sequence"/>
</dbReference>
<dbReference type="InterPro" id="IPR006084">
    <property type="entry name" value="XPG/Rad2"/>
</dbReference>
<feature type="compositionally biased region" description="Polar residues" evidence="7">
    <location>
        <begin position="283"/>
        <end position="301"/>
    </location>
</feature>
<dbReference type="SMART" id="SM00484">
    <property type="entry name" value="XPGI"/>
    <property type="match status" value="1"/>
</dbReference>
<feature type="compositionally biased region" description="Pro residues" evidence="7">
    <location>
        <begin position="485"/>
        <end position="496"/>
    </location>
</feature>
<keyword evidence="11" id="KW-1185">Reference proteome</keyword>
<evidence type="ECO:0000313" key="10">
    <source>
        <dbReference type="EMBL" id="KAG0656995.1"/>
    </source>
</evidence>
<dbReference type="EMBL" id="PUHQ01000088">
    <property type="protein sequence ID" value="KAG0656995.1"/>
    <property type="molecule type" value="Genomic_DNA"/>
</dbReference>
<dbReference type="SUPFAM" id="SSF88723">
    <property type="entry name" value="PIN domain-like"/>
    <property type="match status" value="1"/>
</dbReference>
<name>A0A9P6VXZ9_RHOMI</name>